<dbReference type="Pfam" id="PF00107">
    <property type="entry name" value="ADH_zinc_N"/>
    <property type="match status" value="1"/>
</dbReference>
<evidence type="ECO:0000313" key="4">
    <source>
        <dbReference type="EMBL" id="WKD50444.1"/>
    </source>
</evidence>
<proteinExistence type="predicted"/>
<dbReference type="EMBL" id="CP098023">
    <property type="protein sequence ID" value="WKD50444.1"/>
    <property type="molecule type" value="Genomic_DNA"/>
</dbReference>
<sequence length="325" mass="35389">MVYAIQVAKTGQPSVLTPVDIKLPELQENEARIRHKAIGVNFIDTYYRSGLYDAPEGLPFIPGSEGAGVITALGEAVSDFSVGDRVAYAGSLGAYSEERNIPAGMLVRIPENVSDEQAAALMLKGMTARYLLRETYKVNAETTLLCHAAAGGVGLIVGQWAKALGARVIGTVGSTGKIDLARDNGYEYVINYREDDWVARVGEITHGRGCDVVYDSVGKDTFPASLDCIRPRGLWCSFGQSSGPIENFSISMLSQKGSLYATRPILFHYISKRWEFEKTVEELFSAVTNGIVNIQINQRYPLEEAAKAHMELESRKTTGASVLIP</sequence>
<dbReference type="RefSeq" id="WP_301416737.1">
    <property type="nucleotide sequence ID" value="NZ_CP098023.1"/>
</dbReference>
<dbReference type="InterPro" id="IPR047618">
    <property type="entry name" value="QOR-like"/>
</dbReference>
<evidence type="ECO:0000259" key="3">
    <source>
        <dbReference type="SMART" id="SM00829"/>
    </source>
</evidence>
<dbReference type="InterPro" id="IPR020843">
    <property type="entry name" value="ER"/>
</dbReference>
<dbReference type="InterPro" id="IPR036291">
    <property type="entry name" value="NAD(P)-bd_dom_sf"/>
</dbReference>
<keyword evidence="5" id="KW-1185">Reference proteome</keyword>
<dbReference type="SUPFAM" id="SSF50129">
    <property type="entry name" value="GroES-like"/>
    <property type="match status" value="1"/>
</dbReference>
<dbReference type="Gene3D" id="3.40.50.720">
    <property type="entry name" value="NAD(P)-binding Rossmann-like Domain"/>
    <property type="match status" value="1"/>
</dbReference>
<dbReference type="PANTHER" id="PTHR48106">
    <property type="entry name" value="QUINONE OXIDOREDUCTASE PIG3-RELATED"/>
    <property type="match status" value="1"/>
</dbReference>
<accession>A0ABY9EFV4</accession>
<name>A0ABY9EFV4_9GAMM</name>
<dbReference type="Gene3D" id="3.90.180.10">
    <property type="entry name" value="Medium-chain alcohol dehydrogenases, catalytic domain"/>
    <property type="match status" value="1"/>
</dbReference>
<dbReference type="Proteomes" id="UP001321520">
    <property type="component" value="Chromosome"/>
</dbReference>
<evidence type="ECO:0000256" key="1">
    <source>
        <dbReference type="ARBA" id="ARBA00022857"/>
    </source>
</evidence>
<gene>
    <name evidence="4" type="ORF">M8T91_03130</name>
</gene>
<dbReference type="SMART" id="SM00829">
    <property type="entry name" value="PKS_ER"/>
    <property type="match status" value="1"/>
</dbReference>
<dbReference type="SUPFAM" id="SSF51735">
    <property type="entry name" value="NAD(P)-binding Rossmann-fold domains"/>
    <property type="match status" value="1"/>
</dbReference>
<dbReference type="InterPro" id="IPR013154">
    <property type="entry name" value="ADH-like_N"/>
</dbReference>
<reference evidence="4 5" key="1">
    <citation type="submission" date="2022-05" db="EMBL/GenBank/DDBJ databases">
        <title>Microbulbifer sp. nov., isolated from sponge.</title>
        <authorList>
            <person name="Gao L."/>
        </authorList>
    </citation>
    <scope>NUCLEOTIDE SEQUENCE [LARGE SCALE GENOMIC DNA]</scope>
    <source>
        <strain evidence="4 5">MI-G</strain>
    </source>
</reference>
<evidence type="ECO:0000256" key="2">
    <source>
        <dbReference type="ARBA" id="ARBA00023002"/>
    </source>
</evidence>
<protein>
    <submittedName>
        <fullName evidence="4">Quinone oxidoreductase</fullName>
    </submittedName>
</protein>
<dbReference type="InterPro" id="IPR013149">
    <property type="entry name" value="ADH-like_C"/>
</dbReference>
<evidence type="ECO:0000313" key="5">
    <source>
        <dbReference type="Proteomes" id="UP001321520"/>
    </source>
</evidence>
<dbReference type="CDD" id="cd05286">
    <property type="entry name" value="QOR2"/>
    <property type="match status" value="1"/>
</dbReference>
<keyword evidence="2" id="KW-0560">Oxidoreductase</keyword>
<keyword evidence="1" id="KW-0521">NADP</keyword>
<dbReference type="PANTHER" id="PTHR48106:SF13">
    <property type="entry name" value="QUINONE OXIDOREDUCTASE-RELATED"/>
    <property type="match status" value="1"/>
</dbReference>
<dbReference type="Pfam" id="PF08240">
    <property type="entry name" value="ADH_N"/>
    <property type="match status" value="1"/>
</dbReference>
<organism evidence="4 5">
    <name type="scientific">Microbulbifer spongiae</name>
    <dbReference type="NCBI Taxonomy" id="2944933"/>
    <lineage>
        <taxon>Bacteria</taxon>
        <taxon>Pseudomonadati</taxon>
        <taxon>Pseudomonadota</taxon>
        <taxon>Gammaproteobacteria</taxon>
        <taxon>Cellvibrionales</taxon>
        <taxon>Microbulbiferaceae</taxon>
        <taxon>Microbulbifer</taxon>
    </lineage>
</organism>
<dbReference type="InterPro" id="IPR011032">
    <property type="entry name" value="GroES-like_sf"/>
</dbReference>
<feature type="domain" description="Enoyl reductase (ER)" evidence="3">
    <location>
        <begin position="11"/>
        <end position="323"/>
    </location>
</feature>
<dbReference type="NCBIfam" id="NF008024">
    <property type="entry name" value="PRK10754.1"/>
    <property type="match status" value="1"/>
</dbReference>